<feature type="region of interest" description="Disordered" evidence="1">
    <location>
        <begin position="106"/>
        <end position="138"/>
    </location>
</feature>
<evidence type="ECO:0000313" key="3">
    <source>
        <dbReference type="Proteomes" id="UP001175211"/>
    </source>
</evidence>
<feature type="compositionally biased region" description="Acidic residues" evidence="1">
    <location>
        <begin position="112"/>
        <end position="137"/>
    </location>
</feature>
<dbReference type="InterPro" id="IPR027796">
    <property type="entry name" value="OTT_1508_deam-like"/>
</dbReference>
<feature type="region of interest" description="Disordered" evidence="1">
    <location>
        <begin position="599"/>
        <end position="621"/>
    </location>
</feature>
<organism evidence="2 3">
    <name type="scientific">Armillaria tabescens</name>
    <name type="common">Ringless honey mushroom</name>
    <name type="synonym">Agaricus tabescens</name>
    <dbReference type="NCBI Taxonomy" id="1929756"/>
    <lineage>
        <taxon>Eukaryota</taxon>
        <taxon>Fungi</taxon>
        <taxon>Dikarya</taxon>
        <taxon>Basidiomycota</taxon>
        <taxon>Agaricomycotina</taxon>
        <taxon>Agaricomycetes</taxon>
        <taxon>Agaricomycetidae</taxon>
        <taxon>Agaricales</taxon>
        <taxon>Marasmiineae</taxon>
        <taxon>Physalacriaceae</taxon>
        <taxon>Desarmillaria</taxon>
    </lineage>
</organism>
<protein>
    <submittedName>
        <fullName evidence="2">Uncharacterized protein</fullName>
    </submittedName>
</protein>
<gene>
    <name evidence="2" type="ORF">EV420DRAFT_1766979</name>
</gene>
<comment type="caution">
    <text evidence="2">The sequence shown here is derived from an EMBL/GenBank/DDBJ whole genome shotgun (WGS) entry which is preliminary data.</text>
</comment>
<dbReference type="Pfam" id="PF14441">
    <property type="entry name" value="OTT_1508_deam"/>
    <property type="match status" value="1"/>
</dbReference>
<evidence type="ECO:0000256" key="1">
    <source>
        <dbReference type="SAM" id="MobiDB-lite"/>
    </source>
</evidence>
<sequence length="647" mass="71865">MCRRTGGRKLDFDCHGGQVIQNPQELANLRFDAAASLALLERIREEKFASPTSFLRQMEQQDKFTADAAQERANDSRLEALRLLAYLARCFCQDSKGSCVAAVLGKPRTSVESDEEPATDDRPDDDGEGGDDDDDDILFSNPMDLPLPYFSSTSDTQAEHDVEFIHTTPPPSPPKATAPSNPRLVLLLADNWAPRIPSHFNETSILVKNTLSECIRLQDVTLRQYRLILLGRKTSSVWIDEAFTKLIDAVAYISSNSNTVSHPNTDSEMLASLDEHFAHWSSNGGVEVDGQASVYEEAFLQLCSHFPEARLESVSRNDPPFRENPISASLVFFRAVVTCILGCQVSSPTDRTVILAQDSDVSNKSFVVLLAMEIFADSRYMNDLRQVPTPSSISDSQDVGVRLRRFRRRWLRIVSPARGAQSVAVAGLPLITRLLESDGSDDTQEDFDRYFQVLWAQPGLRPPIDPINPVSLRPPFALFSDLCESRTSLVDNTFGWTEALIAGTWKPKLWDIRLHAEVQLVICCEEMGIKIAENTIGVTKRPCLACDHTLARHIPTFCIPSSSKKPFRTWALPDRFPIASDIGDIVADIKKSLLDEIEEGPPAQTNVPGSMTRRENISDSSYGSLGGEVSNTVSNKVDWTKLKYIGD</sequence>
<dbReference type="AlphaFoldDB" id="A0AA39JXD8"/>
<dbReference type="Proteomes" id="UP001175211">
    <property type="component" value="Unassembled WGS sequence"/>
</dbReference>
<proteinExistence type="predicted"/>
<reference evidence="2" key="1">
    <citation type="submission" date="2023-06" db="EMBL/GenBank/DDBJ databases">
        <authorList>
            <consortium name="Lawrence Berkeley National Laboratory"/>
            <person name="Ahrendt S."/>
            <person name="Sahu N."/>
            <person name="Indic B."/>
            <person name="Wong-Bajracharya J."/>
            <person name="Merenyi Z."/>
            <person name="Ke H.-M."/>
            <person name="Monk M."/>
            <person name="Kocsube S."/>
            <person name="Drula E."/>
            <person name="Lipzen A."/>
            <person name="Balint B."/>
            <person name="Henrissat B."/>
            <person name="Andreopoulos B."/>
            <person name="Martin F.M."/>
            <person name="Harder C.B."/>
            <person name="Rigling D."/>
            <person name="Ford K.L."/>
            <person name="Foster G.D."/>
            <person name="Pangilinan J."/>
            <person name="Papanicolaou A."/>
            <person name="Barry K."/>
            <person name="LaButti K."/>
            <person name="Viragh M."/>
            <person name="Koriabine M."/>
            <person name="Yan M."/>
            <person name="Riley R."/>
            <person name="Champramary S."/>
            <person name="Plett K.L."/>
            <person name="Tsai I.J."/>
            <person name="Slot J."/>
            <person name="Sipos G."/>
            <person name="Plett J."/>
            <person name="Nagy L.G."/>
            <person name="Grigoriev I.V."/>
        </authorList>
    </citation>
    <scope>NUCLEOTIDE SEQUENCE</scope>
    <source>
        <strain evidence="2">CCBAS 213</strain>
    </source>
</reference>
<dbReference type="RefSeq" id="XP_060326868.1">
    <property type="nucleotide sequence ID" value="XM_060480908.1"/>
</dbReference>
<evidence type="ECO:0000313" key="2">
    <source>
        <dbReference type="EMBL" id="KAK0449576.1"/>
    </source>
</evidence>
<dbReference type="GeneID" id="85364456"/>
<name>A0AA39JXD8_ARMTA</name>
<keyword evidence="3" id="KW-1185">Reference proteome</keyword>
<accession>A0AA39JXD8</accession>
<dbReference type="EMBL" id="JAUEPS010000038">
    <property type="protein sequence ID" value="KAK0449576.1"/>
    <property type="molecule type" value="Genomic_DNA"/>
</dbReference>